<dbReference type="AlphaFoldDB" id="H1LHK1"/>
<dbReference type="InterPro" id="IPR009459">
    <property type="entry name" value="MucBP_dom"/>
</dbReference>
<dbReference type="RefSeq" id="WP_008857247.1">
    <property type="nucleotide sequence ID" value="NZ_JH591047.1"/>
</dbReference>
<proteinExistence type="predicted"/>
<dbReference type="PATRIC" id="fig|797516.3.peg.1872"/>
<sequence length="563" mass="61317">GGGQQSALAADFNRTSAAADQSIDEWMPDKNLQYLVLTELQMKDVQVDGSNISSASQITKQMLADDLTSLRTDRNDSDDPTGQSVQYDNRDYYNAVMAVQNLDGLQYATNLVNIEVSPNTDAKDEWDGAFPNAKLSDISALAGLTKLATVNISLTSVHDISALKGKRLVSKDPNNGMVTDLSHNEITDISPLQDTQGTLPAWLTIGYQAYILPTITLNKKVTSLVTPSFIIKNIDDQNVPITPYYNDASQNDWFSEYTSTANGGAIDNPQQQLTWTDLKASTIIPGGQTGGYLTAYWSDKLFGESGYPYDGVVIQPFIFSDTVGNINVNFKNDAGQYIYGQQTLSGTIGDSFNYKLASDNKTLADQSSTQNNQNVNGILKNLENSYGYNYVTVSGPADAKYSEPDATTNALSEITYTLSNKKAPVAARPVTIKYQDSEGTKLADDVNLSGSDKIADVDTFTTTKPTKFNDPYQMDDYKLDQILVNGSPAPAADVNINDGTYKGTYTDSDQMVTYVYSKIPKTLFKVNFVDENGHALTINGKTFDTISGNPGTQWTYTIPIANG</sequence>
<dbReference type="STRING" id="797516.HMPREF9104_02092"/>
<dbReference type="Gene3D" id="3.80.10.10">
    <property type="entry name" value="Ribonuclease Inhibitor"/>
    <property type="match status" value="1"/>
</dbReference>
<accession>H1LHK1</accession>
<evidence type="ECO:0000259" key="2">
    <source>
        <dbReference type="Pfam" id="PF06458"/>
    </source>
</evidence>
<dbReference type="HOGENOM" id="CLU_483624_0_0_9"/>
<reference evidence="3 4" key="1">
    <citation type="submission" date="2011-09" db="EMBL/GenBank/DDBJ databases">
        <authorList>
            <person name="Weinstock G."/>
            <person name="Sodergren E."/>
            <person name="Clifton S."/>
            <person name="Fulton L."/>
            <person name="Fulton B."/>
            <person name="Courtney L."/>
            <person name="Fronick C."/>
            <person name="Harrison M."/>
            <person name="Strong C."/>
            <person name="Farmer C."/>
            <person name="Delahaunty K."/>
            <person name="Markovic C."/>
            <person name="Hall O."/>
            <person name="Minx P."/>
            <person name="Tomlinson C."/>
            <person name="Mitreva M."/>
            <person name="Hou S."/>
            <person name="Chen J."/>
            <person name="Wollam A."/>
            <person name="Pepin K.H."/>
            <person name="Johnson M."/>
            <person name="Bhonagiri V."/>
            <person name="Zhang X."/>
            <person name="Suruliraj S."/>
            <person name="Warren W."/>
            <person name="Chinwalla A."/>
            <person name="Mardis E.R."/>
            <person name="Wilson R.K."/>
        </authorList>
    </citation>
    <scope>NUCLEOTIDE SEQUENCE [LARGE SCALE GENOMIC DNA]</scope>
    <source>
        <strain evidence="3 4">F0435</strain>
    </source>
</reference>
<comment type="caution">
    <text evidence="3">The sequence shown here is derived from an EMBL/GenBank/DDBJ whole genome shotgun (WGS) entry which is preliminary data.</text>
</comment>
<protein>
    <recommendedName>
        <fullName evidence="2">MucBP domain-containing protein</fullName>
    </recommendedName>
</protein>
<organism evidence="3 4">
    <name type="scientific">Lentilactobacillus kisonensis F0435</name>
    <dbReference type="NCBI Taxonomy" id="797516"/>
    <lineage>
        <taxon>Bacteria</taxon>
        <taxon>Bacillati</taxon>
        <taxon>Bacillota</taxon>
        <taxon>Bacilli</taxon>
        <taxon>Lactobacillales</taxon>
        <taxon>Lactobacillaceae</taxon>
        <taxon>Lentilactobacillus</taxon>
    </lineage>
</organism>
<keyword evidence="1" id="KW-0677">Repeat</keyword>
<evidence type="ECO:0000256" key="1">
    <source>
        <dbReference type="ARBA" id="ARBA00022737"/>
    </source>
</evidence>
<evidence type="ECO:0000313" key="4">
    <source>
        <dbReference type="Proteomes" id="UP000005025"/>
    </source>
</evidence>
<evidence type="ECO:0000313" key="3">
    <source>
        <dbReference type="EMBL" id="EHO50327.1"/>
    </source>
</evidence>
<dbReference type="Pfam" id="PF06458">
    <property type="entry name" value="MucBP"/>
    <property type="match status" value="1"/>
</dbReference>
<dbReference type="EMBL" id="AGRJ01000182">
    <property type="protein sequence ID" value="EHO50327.1"/>
    <property type="molecule type" value="Genomic_DNA"/>
</dbReference>
<gene>
    <name evidence="3" type="ORF">HMPREF9104_02092</name>
</gene>
<dbReference type="InterPro" id="IPR032675">
    <property type="entry name" value="LRR_dom_sf"/>
</dbReference>
<dbReference type="Gene3D" id="3.10.20.320">
    <property type="entry name" value="Putative peptidoglycan bound protein (lpxtg motif)"/>
    <property type="match status" value="1"/>
</dbReference>
<feature type="domain" description="MucBP" evidence="2">
    <location>
        <begin position="429"/>
        <end position="516"/>
    </location>
</feature>
<name>H1LHK1_9LACO</name>
<dbReference type="Proteomes" id="UP000005025">
    <property type="component" value="Unassembled WGS sequence"/>
</dbReference>
<feature type="non-terminal residue" evidence="3">
    <location>
        <position position="1"/>
    </location>
</feature>